<evidence type="ECO:0000313" key="3">
    <source>
        <dbReference type="Proteomes" id="UP000185568"/>
    </source>
</evidence>
<keyword evidence="1" id="KW-0472">Membrane</keyword>
<evidence type="ECO:0008006" key="4">
    <source>
        <dbReference type="Google" id="ProtNLM"/>
    </source>
</evidence>
<keyword evidence="3" id="KW-1185">Reference proteome</keyword>
<sequence>MTVMGRLLMIIGAVLLVIGFLMQFTKLGRLPGDIVIKKENATFYFPIVTSIVASIVLSLIFYVIGKWK</sequence>
<gene>
    <name evidence="2" type="ORF">BTO30_05770</name>
</gene>
<dbReference type="EMBL" id="MSDU01000008">
    <property type="protein sequence ID" value="OLN23466.1"/>
    <property type="molecule type" value="Genomic_DNA"/>
</dbReference>
<evidence type="ECO:0000256" key="1">
    <source>
        <dbReference type="SAM" id="Phobius"/>
    </source>
</evidence>
<dbReference type="Proteomes" id="UP000185568">
    <property type="component" value="Unassembled WGS sequence"/>
</dbReference>
<organism evidence="2 3">
    <name type="scientific">Domibacillus antri</name>
    <dbReference type="NCBI Taxonomy" id="1714264"/>
    <lineage>
        <taxon>Bacteria</taxon>
        <taxon>Bacillati</taxon>
        <taxon>Bacillota</taxon>
        <taxon>Bacilli</taxon>
        <taxon>Bacillales</taxon>
        <taxon>Bacillaceae</taxon>
        <taxon>Domibacillus</taxon>
    </lineage>
</organism>
<dbReference type="OrthoDB" id="9811610at2"/>
<dbReference type="PANTHER" id="PTHR36443">
    <property type="entry name" value="BSR5223 PROTEIN"/>
    <property type="match status" value="1"/>
</dbReference>
<accession>A0A1Q8Q801</accession>
<dbReference type="AlphaFoldDB" id="A0A1Q8Q801"/>
<reference evidence="2 3" key="1">
    <citation type="submission" date="2016-12" db="EMBL/GenBank/DDBJ databases">
        <title>Domibacillus antri genome sequencing.</title>
        <authorList>
            <person name="Verma A."/>
            <person name="Krishnamurthi S."/>
        </authorList>
    </citation>
    <scope>NUCLEOTIDE SEQUENCE [LARGE SCALE GENOMIC DNA]</scope>
    <source>
        <strain evidence="2 3">XD80</strain>
    </source>
</reference>
<feature type="transmembrane region" description="Helical" evidence="1">
    <location>
        <begin position="44"/>
        <end position="64"/>
    </location>
</feature>
<dbReference type="InterPro" id="IPR021320">
    <property type="entry name" value="DUF2905"/>
</dbReference>
<name>A0A1Q8Q801_9BACI</name>
<keyword evidence="1" id="KW-0812">Transmembrane</keyword>
<proteinExistence type="predicted"/>
<dbReference type="Pfam" id="PF11146">
    <property type="entry name" value="DUF2905"/>
    <property type="match status" value="1"/>
</dbReference>
<comment type="caution">
    <text evidence="2">The sequence shown here is derived from an EMBL/GenBank/DDBJ whole genome shotgun (WGS) entry which is preliminary data.</text>
</comment>
<evidence type="ECO:0000313" key="2">
    <source>
        <dbReference type="EMBL" id="OLN23466.1"/>
    </source>
</evidence>
<dbReference type="RefSeq" id="WP_075397757.1">
    <property type="nucleotide sequence ID" value="NZ_MSDU01000008.1"/>
</dbReference>
<feature type="transmembrane region" description="Helical" evidence="1">
    <location>
        <begin position="7"/>
        <end position="24"/>
    </location>
</feature>
<keyword evidence="1" id="KW-1133">Transmembrane helix</keyword>
<protein>
    <recommendedName>
        <fullName evidence="4">DUF2905 domain-containing protein</fullName>
    </recommendedName>
</protein>
<dbReference type="PANTHER" id="PTHR36443:SF1">
    <property type="entry name" value="BSR5223 PROTEIN"/>
    <property type="match status" value="1"/>
</dbReference>
<dbReference type="STRING" id="1714264.BTO30_05770"/>